<dbReference type="Gene3D" id="2.60.40.2630">
    <property type="match status" value="1"/>
</dbReference>
<dbReference type="EMBL" id="QSGO01000016">
    <property type="protein sequence ID" value="RHB33357.1"/>
    <property type="molecule type" value="Genomic_DNA"/>
</dbReference>
<protein>
    <submittedName>
        <fullName evidence="2">Fimbrillin family protein</fullName>
    </submittedName>
</protein>
<sequence length="346" mass="37268">MKPIRIYLRLQAATLLVTILTGCSSDENPAMTSGEVVPVQISASLEATVQSRAATPVALPTGSEIGVFRVADVNYADAAINVKYTLQKGGWKAENPIFVAEADAKLYACYPYGKATLEADDPALAVLQNTACTQQTDWCYAPVSVTQKVNNMSPAINLDFVKPYSQLSLVIYRGSRYPMDCKVTQIKIALSNGGAITDSQSINLTDGIVGAVKTVQTLYTYPTSGKMHDTGMQVGEAHRDSTCNYLFVPQVLPVGAGLELTFTVDGSDYSVIIPHADLPELIRGTRHQVAIEIRDGVEIAVQQVTIAVWQKLDALPVGVHTLPNEAGIEGGSTEDWNENQEPDSYV</sequence>
<comment type="caution">
    <text evidence="2">The sequence shown here is derived from an EMBL/GenBank/DDBJ whole genome shotgun (WGS) entry which is preliminary data.</text>
</comment>
<reference evidence="2 3" key="1">
    <citation type="submission" date="2018-08" db="EMBL/GenBank/DDBJ databases">
        <title>A genome reference for cultivated species of the human gut microbiota.</title>
        <authorList>
            <person name="Zou Y."/>
            <person name="Xue W."/>
            <person name="Luo G."/>
        </authorList>
    </citation>
    <scope>NUCLEOTIDE SEQUENCE [LARGE SCALE GENOMIC DNA]</scope>
    <source>
        <strain evidence="2 3">AM40-30BH</strain>
    </source>
</reference>
<dbReference type="Gene3D" id="2.60.40.2620">
    <property type="entry name" value="Fimbrillin-like"/>
    <property type="match status" value="1"/>
</dbReference>
<gene>
    <name evidence="2" type="ORF">DW888_16000</name>
</gene>
<feature type="compositionally biased region" description="Acidic residues" evidence="1">
    <location>
        <begin position="335"/>
        <end position="346"/>
    </location>
</feature>
<organism evidence="2 3">
    <name type="scientific">Bacteroides nordii</name>
    <dbReference type="NCBI Taxonomy" id="291645"/>
    <lineage>
        <taxon>Bacteria</taxon>
        <taxon>Pseudomonadati</taxon>
        <taxon>Bacteroidota</taxon>
        <taxon>Bacteroidia</taxon>
        <taxon>Bacteroidales</taxon>
        <taxon>Bacteroidaceae</taxon>
        <taxon>Bacteroides</taxon>
    </lineage>
</organism>
<dbReference type="PROSITE" id="PS51257">
    <property type="entry name" value="PROKAR_LIPOPROTEIN"/>
    <property type="match status" value="1"/>
</dbReference>
<dbReference type="InterPro" id="IPR042278">
    <property type="entry name" value="Mfa-like_1_N"/>
</dbReference>
<dbReference type="CDD" id="cd13120">
    <property type="entry name" value="BF2867_like_N"/>
    <property type="match status" value="1"/>
</dbReference>
<dbReference type="AlphaFoldDB" id="A0A413VIF7"/>
<feature type="region of interest" description="Disordered" evidence="1">
    <location>
        <begin position="324"/>
        <end position="346"/>
    </location>
</feature>
<evidence type="ECO:0000313" key="2">
    <source>
        <dbReference type="EMBL" id="RHB33357.1"/>
    </source>
</evidence>
<dbReference type="InterPro" id="IPR025049">
    <property type="entry name" value="Mfa-like_1"/>
</dbReference>
<name>A0A413VIF7_9BACE</name>
<dbReference type="RefSeq" id="WP_122201972.1">
    <property type="nucleotide sequence ID" value="NZ_CABJFV010000016.1"/>
</dbReference>
<dbReference type="Proteomes" id="UP000284379">
    <property type="component" value="Unassembled WGS sequence"/>
</dbReference>
<evidence type="ECO:0000313" key="3">
    <source>
        <dbReference type="Proteomes" id="UP000284379"/>
    </source>
</evidence>
<dbReference type="Pfam" id="PF13149">
    <property type="entry name" value="Mfa_like_1"/>
    <property type="match status" value="1"/>
</dbReference>
<evidence type="ECO:0000256" key="1">
    <source>
        <dbReference type="SAM" id="MobiDB-lite"/>
    </source>
</evidence>
<accession>A0A413VIF7</accession>
<proteinExistence type="predicted"/>